<dbReference type="EMBL" id="JARBHB010000011">
    <property type="protein sequence ID" value="KAJ8873222.1"/>
    <property type="molecule type" value="Genomic_DNA"/>
</dbReference>
<feature type="region of interest" description="Disordered" evidence="1">
    <location>
        <begin position="318"/>
        <end position="338"/>
    </location>
</feature>
<evidence type="ECO:0000256" key="2">
    <source>
        <dbReference type="SAM" id="Phobius"/>
    </source>
</evidence>
<evidence type="ECO:0000313" key="3">
    <source>
        <dbReference type="EMBL" id="KAJ8873222.1"/>
    </source>
</evidence>
<keyword evidence="2" id="KW-1133">Transmembrane helix</keyword>
<name>A0ABQ9GMG5_9NEOP</name>
<keyword evidence="2" id="KW-0812">Transmembrane</keyword>
<dbReference type="Proteomes" id="UP001159363">
    <property type="component" value="Chromosome 10"/>
</dbReference>
<evidence type="ECO:0000256" key="1">
    <source>
        <dbReference type="SAM" id="MobiDB-lite"/>
    </source>
</evidence>
<reference evidence="3 4" key="1">
    <citation type="submission" date="2023-02" db="EMBL/GenBank/DDBJ databases">
        <title>LHISI_Scaffold_Assembly.</title>
        <authorList>
            <person name="Stuart O.P."/>
            <person name="Cleave R."/>
            <person name="Magrath M.J.L."/>
            <person name="Mikheyev A.S."/>
        </authorList>
    </citation>
    <scope>NUCLEOTIDE SEQUENCE [LARGE SCALE GENOMIC DNA]</scope>
    <source>
        <strain evidence="3">Daus_M_001</strain>
        <tissue evidence="3">Leg muscle</tissue>
    </source>
</reference>
<feature type="transmembrane region" description="Helical" evidence="2">
    <location>
        <begin position="20"/>
        <end position="38"/>
    </location>
</feature>
<organism evidence="3 4">
    <name type="scientific">Dryococelus australis</name>
    <dbReference type="NCBI Taxonomy" id="614101"/>
    <lineage>
        <taxon>Eukaryota</taxon>
        <taxon>Metazoa</taxon>
        <taxon>Ecdysozoa</taxon>
        <taxon>Arthropoda</taxon>
        <taxon>Hexapoda</taxon>
        <taxon>Insecta</taxon>
        <taxon>Pterygota</taxon>
        <taxon>Neoptera</taxon>
        <taxon>Polyneoptera</taxon>
        <taxon>Phasmatodea</taxon>
        <taxon>Verophasmatodea</taxon>
        <taxon>Anareolatae</taxon>
        <taxon>Phasmatidae</taxon>
        <taxon>Eurycanthinae</taxon>
        <taxon>Dryococelus</taxon>
    </lineage>
</organism>
<comment type="caution">
    <text evidence="3">The sequence shown here is derived from an EMBL/GenBank/DDBJ whole genome shotgun (WGS) entry which is preliminary data.</text>
</comment>
<dbReference type="CDD" id="cd22744">
    <property type="entry name" value="OTU"/>
    <property type="match status" value="1"/>
</dbReference>
<sequence length="867" mass="95854">MTFPAGYWVTLVATLHRDVRGYIQLIPVGYHLIVFALLCREKRGYILLLPVGLQVSVVTTLRQIRESFFCLFQQVYNGSPGNCSHYTPPRFESISTVSTSGLPGFCIRYPPLRYKRISTAPSRGLPGNYIHSPLLRYESISTDPSSGSPRNCSHHPLPRYERISTISSIWLPGNYIRYPLPRYEGISTAPAGRAYFMLRPVGHELNLVPALRRDTKGYTCPLFAVHQGTLVASLRCGAYSLHSCSNTYIHIVMSESQYPHEHGTTDQDDTACEALKYCDSSLFPNLTIMLQIFGTTALATNPPERSFSGLRQLKTYLSWNGPSSEPEEHPRTQHNKAQNTEPEAVAVEEERVVAESTVPLLAAGPSRVSKTEEQQVGEEDVFLTQSELVTVQAIPRNGDSQFASLAHQILRTAVGSPEHKDDTAAMRSLASKQLFAHKDAYWDMLVATVAEHGGLFEHLGSSEDQVEALLYSLQEPGFPAGYECVHAVADAAGVHVIVYVGDGREDGGDEQNDYKFTQITTSLMRRLNVCLGFLRQDQTHVITGPNMLRTYLHDPHNGSGTAGDIACSVVTAPHLSTPSDLNEAPEGIDRANKHSAKIINVWRGRLGRTHVLEGEENHRYEARNEDDNTAEIVLCVDNRPVPGCELSVIWMQRILTKDVSNIRLTCSHDTRIYTSYHLTDPNSRMRGHTAANVEFVVDKHAVLLTHAVTHNSNGDGMLLGSEPVSMIVVEFSSLQNLVGPPLVPIIAAALSGMLSMSVLKDIHGHSSAFLLQPFHQFSNGFWQRLTSLQPAIQFVPKMFYRVEVGALGGPVQSADIVVIVLLNSSRSNIWHVALSSWKQHGSIMPLCSRYHGQTPAVNAEGRETQVN</sequence>
<keyword evidence="4" id="KW-1185">Reference proteome</keyword>
<keyword evidence="2" id="KW-0472">Membrane</keyword>
<feature type="transmembrane region" description="Helical" evidence="2">
    <location>
        <begin position="45"/>
        <end position="64"/>
    </location>
</feature>
<gene>
    <name evidence="3" type="ORF">PR048_026855</name>
</gene>
<evidence type="ECO:0000313" key="4">
    <source>
        <dbReference type="Proteomes" id="UP001159363"/>
    </source>
</evidence>
<proteinExistence type="predicted"/>
<dbReference type="Gene3D" id="3.90.70.80">
    <property type="match status" value="1"/>
</dbReference>
<protein>
    <submittedName>
        <fullName evidence="3">Uncharacterized protein</fullName>
    </submittedName>
</protein>
<accession>A0ABQ9GMG5</accession>